<gene>
    <name evidence="15" type="ORF">L248_2223</name>
</gene>
<dbReference type="HOGENOM" id="CLU_006515_7_0_9"/>
<dbReference type="PROSITE" id="PS51193">
    <property type="entry name" value="HELICASE_ATP_BIND_2"/>
    <property type="match status" value="1"/>
</dbReference>
<keyword evidence="10" id="KW-0238">DNA-binding</keyword>
<keyword evidence="7" id="KW-0067">ATP-binding</keyword>
<evidence type="ECO:0000256" key="11">
    <source>
        <dbReference type="ARBA" id="ARBA00023204"/>
    </source>
</evidence>
<dbReference type="OrthoDB" id="9765586at2"/>
<keyword evidence="12" id="KW-0413">Isomerase</keyword>
<dbReference type="RefSeq" id="WP_022530971.1">
    <property type="nucleotide sequence ID" value="NZ_KI271615.1"/>
</dbReference>
<dbReference type="GO" id="GO:0016818">
    <property type="term" value="F:hydrolase activity, acting on acid anhydrides, in phosphorus-containing anhydrides"/>
    <property type="evidence" value="ECO:0007669"/>
    <property type="project" value="InterPro"/>
</dbReference>
<organism evidence="15 16">
    <name type="scientific">Schleiferilactobacillus shenzhenensis LY-73</name>
    <dbReference type="NCBI Taxonomy" id="1231336"/>
    <lineage>
        <taxon>Bacteria</taxon>
        <taxon>Bacillati</taxon>
        <taxon>Bacillota</taxon>
        <taxon>Bacilli</taxon>
        <taxon>Lactobacillales</taxon>
        <taxon>Lactobacillaceae</taxon>
        <taxon>Schleiferilactobacillus</taxon>
    </lineage>
</organism>
<evidence type="ECO:0000313" key="15">
    <source>
        <dbReference type="EMBL" id="ERL63754.1"/>
    </source>
</evidence>
<evidence type="ECO:0000259" key="14">
    <source>
        <dbReference type="PROSITE" id="PS51193"/>
    </source>
</evidence>
<keyword evidence="6" id="KW-0347">Helicase</keyword>
<evidence type="ECO:0000256" key="3">
    <source>
        <dbReference type="ARBA" id="ARBA00022741"/>
    </source>
</evidence>
<dbReference type="Pfam" id="PF06733">
    <property type="entry name" value="DEAD_2"/>
    <property type="match status" value="1"/>
</dbReference>
<dbReference type="SMART" id="SM00488">
    <property type="entry name" value="DEXDc2"/>
    <property type="match status" value="1"/>
</dbReference>
<evidence type="ECO:0000313" key="16">
    <source>
        <dbReference type="Proteomes" id="UP000030647"/>
    </source>
</evidence>
<evidence type="ECO:0000256" key="8">
    <source>
        <dbReference type="ARBA" id="ARBA00023004"/>
    </source>
</evidence>
<keyword evidence="9" id="KW-0411">Iron-sulfur</keyword>
<evidence type="ECO:0000256" key="12">
    <source>
        <dbReference type="ARBA" id="ARBA00023235"/>
    </source>
</evidence>
<evidence type="ECO:0000256" key="2">
    <source>
        <dbReference type="ARBA" id="ARBA00022723"/>
    </source>
</evidence>
<dbReference type="PANTHER" id="PTHR11472">
    <property type="entry name" value="DNA REPAIR DEAD HELICASE RAD3/XP-D SUBFAMILY MEMBER"/>
    <property type="match status" value="1"/>
</dbReference>
<dbReference type="eggNOG" id="COG1199">
    <property type="taxonomic scope" value="Bacteria"/>
</dbReference>
<evidence type="ECO:0000256" key="6">
    <source>
        <dbReference type="ARBA" id="ARBA00022806"/>
    </source>
</evidence>
<dbReference type="GO" id="GO:0005524">
    <property type="term" value="F:ATP binding"/>
    <property type="evidence" value="ECO:0007669"/>
    <property type="project" value="UniProtKB-KW"/>
</dbReference>
<evidence type="ECO:0000256" key="9">
    <source>
        <dbReference type="ARBA" id="ARBA00023014"/>
    </source>
</evidence>
<proteinExistence type="inferred from homology"/>
<keyword evidence="5" id="KW-0378">Hydrolase</keyword>
<dbReference type="GO" id="GO:0006281">
    <property type="term" value="P:DNA repair"/>
    <property type="evidence" value="ECO:0007669"/>
    <property type="project" value="UniProtKB-KW"/>
</dbReference>
<reference evidence="16" key="1">
    <citation type="journal article" date="2013" name="Genome Announc.">
        <title>Whole-Genome Sequencing of Lactobacillus shenzhenensis Strain LY-73T.</title>
        <authorList>
            <person name="Lin Z."/>
            <person name="Liu Z."/>
            <person name="Yang R."/>
            <person name="Zou Y."/>
            <person name="Wan D."/>
            <person name="Chen J."/>
            <person name="Guo M."/>
            <person name="Zhao J."/>
            <person name="Fang C."/>
            <person name="Yang R."/>
            <person name="Liu F."/>
        </authorList>
    </citation>
    <scope>NUCLEOTIDE SEQUENCE [LARGE SCALE GENOMIC DNA]</scope>
    <source>
        <strain evidence="16">LY-73</strain>
    </source>
</reference>
<keyword evidence="8" id="KW-0408">Iron</keyword>
<dbReference type="Proteomes" id="UP000030647">
    <property type="component" value="Unassembled WGS sequence"/>
</dbReference>
<dbReference type="AlphaFoldDB" id="U4THV6"/>
<dbReference type="SUPFAM" id="SSF52540">
    <property type="entry name" value="P-loop containing nucleoside triphosphate hydrolases"/>
    <property type="match status" value="1"/>
</dbReference>
<evidence type="ECO:0000256" key="1">
    <source>
        <dbReference type="ARBA" id="ARBA00022485"/>
    </source>
</evidence>
<dbReference type="Gene3D" id="1.10.275.40">
    <property type="match status" value="1"/>
</dbReference>
<dbReference type="EMBL" id="KI271615">
    <property type="protein sequence ID" value="ERL63754.1"/>
    <property type="molecule type" value="Genomic_DNA"/>
</dbReference>
<feature type="domain" description="Helicase ATP-binding" evidence="14">
    <location>
        <begin position="181"/>
        <end position="435"/>
    </location>
</feature>
<dbReference type="Gene3D" id="1.10.30.20">
    <property type="entry name" value="Bacterial XPD DNA helicase, FeS cluster domain"/>
    <property type="match status" value="1"/>
</dbReference>
<keyword evidence="4" id="KW-0227">DNA damage</keyword>
<comment type="similarity">
    <text evidence="13">Belongs to the helicase family. DinG subfamily.</text>
</comment>
<dbReference type="GO" id="GO:0003678">
    <property type="term" value="F:DNA helicase activity"/>
    <property type="evidence" value="ECO:0007669"/>
    <property type="project" value="InterPro"/>
</dbReference>
<evidence type="ECO:0000256" key="10">
    <source>
        <dbReference type="ARBA" id="ARBA00023125"/>
    </source>
</evidence>
<dbReference type="InterPro" id="IPR006554">
    <property type="entry name" value="Helicase-like_DEXD_c2"/>
</dbReference>
<evidence type="ECO:0000256" key="5">
    <source>
        <dbReference type="ARBA" id="ARBA00022801"/>
    </source>
</evidence>
<dbReference type="PANTHER" id="PTHR11472:SF34">
    <property type="entry name" value="REGULATOR OF TELOMERE ELONGATION HELICASE 1"/>
    <property type="match status" value="1"/>
</dbReference>
<dbReference type="GO" id="GO:0046872">
    <property type="term" value="F:metal ion binding"/>
    <property type="evidence" value="ECO:0007669"/>
    <property type="project" value="UniProtKB-KW"/>
</dbReference>
<keyword evidence="11" id="KW-0234">DNA repair</keyword>
<dbReference type="Gene3D" id="3.90.320.10">
    <property type="match status" value="1"/>
</dbReference>
<accession>U4THV6</accession>
<dbReference type="GO" id="GO:0051539">
    <property type="term" value="F:4 iron, 4 sulfur cluster binding"/>
    <property type="evidence" value="ECO:0007669"/>
    <property type="project" value="UniProtKB-KW"/>
</dbReference>
<dbReference type="InterPro" id="IPR042493">
    <property type="entry name" value="XPD_DNA_FeS"/>
</dbReference>
<dbReference type="InterPro" id="IPR006555">
    <property type="entry name" value="ATP-dep_Helicase_C"/>
</dbReference>
<keyword evidence="1" id="KW-0004">4Fe-4S</keyword>
<dbReference type="Gene3D" id="3.40.50.300">
    <property type="entry name" value="P-loop containing nucleotide triphosphate hydrolases"/>
    <property type="match status" value="2"/>
</dbReference>
<keyword evidence="3" id="KW-0547">Nucleotide-binding</keyword>
<dbReference type="InterPro" id="IPR045028">
    <property type="entry name" value="DinG/Rad3-like"/>
</dbReference>
<dbReference type="InterPro" id="IPR027417">
    <property type="entry name" value="P-loop_NTPase"/>
</dbReference>
<dbReference type="STRING" id="1231336.L248_2223"/>
<dbReference type="InterPro" id="IPR010614">
    <property type="entry name" value="RAD3-like_helicase_DEAD"/>
</dbReference>
<dbReference type="InterPro" id="IPR014013">
    <property type="entry name" value="Helic_SF1/SF2_ATP-bd_DinG/Rad3"/>
</dbReference>
<evidence type="ECO:0000256" key="4">
    <source>
        <dbReference type="ARBA" id="ARBA00022763"/>
    </source>
</evidence>
<keyword evidence="2" id="KW-0479">Metal-binding</keyword>
<evidence type="ECO:0000256" key="13">
    <source>
        <dbReference type="ARBA" id="ARBA00038058"/>
    </source>
</evidence>
<dbReference type="Pfam" id="PF13307">
    <property type="entry name" value="Helicase_C_2"/>
    <property type="match status" value="1"/>
</dbReference>
<dbReference type="SMART" id="SM00491">
    <property type="entry name" value="HELICc2"/>
    <property type="match status" value="1"/>
</dbReference>
<dbReference type="GO" id="GO:0003677">
    <property type="term" value="F:DNA binding"/>
    <property type="evidence" value="ECO:0007669"/>
    <property type="project" value="UniProtKB-KW"/>
</dbReference>
<dbReference type="InterPro" id="IPR011604">
    <property type="entry name" value="PDDEXK-like_dom_sf"/>
</dbReference>
<keyword evidence="16" id="KW-1185">Reference proteome</keyword>
<evidence type="ECO:0000256" key="7">
    <source>
        <dbReference type="ARBA" id="ARBA00022840"/>
    </source>
</evidence>
<sequence length="792" mass="88424">MVQRIGVRELVEFECKSGDLDEAQASSNTAQEGARIHRLLQKQAGPDYEKEVALKTTLPLAGEEVTIDGRADGVFPDPATGTLVVEEIKTSALDFADLTDDALGRYWAQAAVYGHFLCADRELDHIILQLTYYQTTTKHITRQQWPLSAADLADYFTTLTTDYAGWLAFRQALKKERDTSIAELTFPFGHFRPQQREFSAAVYKTIHTQQRLFVQAPTGTGKTMATLFPAVKAMPGEHLNRLFYLTAKEATRASAEEGCRQLIAHGAALRCITLTAKDKISFCPPEKRTPALCPYYRGYYDRNKAAVKDLITHERLIDRPVIERYAKKHTVDPFEFSLDAARFADVVICDYNYLFDPLVFLQRFFAQPDTGQFFLIDEAHNLIHRARDMYSASVSSRGLSTLATALRTRHLREPSNALRQLRTAFTAVTKAHPEADPFVSADPLTEFNEKVYRFVDRLHEWLPTQPAGTDEPELLQVYFDCLAYTRIAELYGDQYKTVVEKHGHDVRLTQLCLDPAPFVNDCLHKGRGAVLFSATLTPLPYYQELLADPSDSLAYQLPSPFPAAHQLVLIRSDIATTYQQRAASQDRIVSALAALAAARTGNYLVFLPSYSYLTQIYTAFTAAYPDITAFAQTGGMSAAERAAFLAHFTAAPTVTSIGFAVLGGSFGEGIDLPADRLIGVAVVGVGLPGLSLRNNLLKDYFNQRNGAGFMYAYQLPGLNNVLQAGGRLIRGMHDRGVILLLDGRFAEPRYQRYLPQSWTRHLAQVHSDTQLTAALTAFWKEQNSDDQDRPHA</sequence>
<protein>
    <recommendedName>
        <fullName evidence="14">Helicase ATP-binding domain-containing protein</fullName>
    </recommendedName>
</protein>
<name>U4THV6_9LACO</name>